<dbReference type="PANTHER" id="PTHR10067">
    <property type="entry name" value="PHOSPHATIDYLSERINE DECARBOXYLASE"/>
    <property type="match status" value="1"/>
</dbReference>
<dbReference type="GO" id="GO:0006646">
    <property type="term" value="P:phosphatidylethanolamine biosynthetic process"/>
    <property type="evidence" value="ECO:0007669"/>
    <property type="project" value="TreeGrafter"/>
</dbReference>
<evidence type="ECO:0000256" key="2">
    <source>
        <dbReference type="ARBA" id="ARBA00023239"/>
    </source>
</evidence>
<dbReference type="GO" id="GO:0005739">
    <property type="term" value="C:mitochondrion"/>
    <property type="evidence" value="ECO:0007669"/>
    <property type="project" value="TreeGrafter"/>
</dbReference>
<dbReference type="RefSeq" id="XP_030996410.1">
    <property type="nucleotide sequence ID" value="XM_031139578.1"/>
</dbReference>
<dbReference type="Pfam" id="PF02666">
    <property type="entry name" value="PS_Dcarbxylase"/>
    <property type="match status" value="1"/>
</dbReference>
<dbReference type="STRING" id="1093900.A0A507BBE8"/>
<dbReference type="OrthoDB" id="5973539at2759"/>
<dbReference type="InterPro" id="IPR003817">
    <property type="entry name" value="PS_Dcarbxylase"/>
</dbReference>
<evidence type="ECO:0000259" key="3">
    <source>
        <dbReference type="Pfam" id="PF12588"/>
    </source>
</evidence>
<feature type="domain" description="L-tryptophan decarboxylase PsiD-like" evidence="3">
    <location>
        <begin position="52"/>
        <end position="189"/>
    </location>
</feature>
<sequence length="453" mass="50793">MVWQHGDHHHIPNKHKVPSLGDWLPADHRVHHEWLRRQVKHVDENPGRALSPALQEFKDFIEGEPRIFMYFSQMWDEVPNRPPYCDDPVGNKQIRDYGHMLDVLNHTFAFAPLWTDAAESVGMVGVPMCAVFDYVMGTPSGHAAFLDPDVNRMLKKVLNAWGKYLTTPESAEVLGDHDAGWFGKTGYSDLMAVANAPYKTDHKFEDVFVCDPSKKHYGFKSWDDFFTRQIRDSARPVASPDDDSVIANACESKVFNLVRGARLRDRFFIKGQPYSVLDMLAHDPLAARHFAAATVYQAFLSALSYHRWHAPVSGRIVRAFVRDGTYFSEPLFEGVGDPENAAKREDAIDVRGITAAQGYLTALATRAVIFIEADNPAVGLMAFIGVGMDEVSTCEITVKEGQRVKKGQELGMFHFGGSTHCLLFREGVQVDGFPRPGRAENVPVRGKLAVVHR</sequence>
<dbReference type="InterPro" id="IPR022237">
    <property type="entry name" value="PsiD-like"/>
</dbReference>
<keyword evidence="1" id="KW-0210">Decarboxylase</keyword>
<evidence type="ECO:0000313" key="5">
    <source>
        <dbReference type="Proteomes" id="UP000319257"/>
    </source>
</evidence>
<dbReference type="InParanoid" id="A0A507BBE8"/>
<accession>A0A507BBE8</accession>
<dbReference type="Pfam" id="PF12588">
    <property type="entry name" value="PSDC"/>
    <property type="match status" value="1"/>
</dbReference>
<gene>
    <name evidence="4" type="ORF">E0L32_005094</name>
</gene>
<keyword evidence="2" id="KW-0456">Lyase</keyword>
<organism evidence="4 5">
    <name type="scientific">Thyridium curvatum</name>
    <dbReference type="NCBI Taxonomy" id="1093900"/>
    <lineage>
        <taxon>Eukaryota</taxon>
        <taxon>Fungi</taxon>
        <taxon>Dikarya</taxon>
        <taxon>Ascomycota</taxon>
        <taxon>Pezizomycotina</taxon>
        <taxon>Sordariomycetes</taxon>
        <taxon>Sordariomycetidae</taxon>
        <taxon>Thyridiales</taxon>
        <taxon>Thyridiaceae</taxon>
        <taxon>Thyridium</taxon>
    </lineage>
</organism>
<evidence type="ECO:0000313" key="4">
    <source>
        <dbReference type="EMBL" id="TPX14699.1"/>
    </source>
</evidence>
<protein>
    <recommendedName>
        <fullName evidence="3">L-tryptophan decarboxylase PsiD-like domain-containing protein</fullName>
    </recommendedName>
</protein>
<dbReference type="AlphaFoldDB" id="A0A507BBE8"/>
<dbReference type="Proteomes" id="UP000319257">
    <property type="component" value="Unassembled WGS sequence"/>
</dbReference>
<dbReference type="PANTHER" id="PTHR10067:SF9">
    <property type="entry name" value="PHOSPHATIDYLSERINE DECARBOXYLASE FAMILY PROTEIN (AFU_ORTHOLOGUE AFUA_7G01730)"/>
    <property type="match status" value="1"/>
</dbReference>
<dbReference type="GeneID" id="41972541"/>
<dbReference type="EMBL" id="SKBQ01000026">
    <property type="protein sequence ID" value="TPX14699.1"/>
    <property type="molecule type" value="Genomic_DNA"/>
</dbReference>
<proteinExistence type="predicted"/>
<keyword evidence="5" id="KW-1185">Reference proteome</keyword>
<dbReference type="GO" id="GO:0004609">
    <property type="term" value="F:phosphatidylserine decarboxylase activity"/>
    <property type="evidence" value="ECO:0007669"/>
    <property type="project" value="InterPro"/>
</dbReference>
<evidence type="ECO:0000256" key="1">
    <source>
        <dbReference type="ARBA" id="ARBA00022793"/>
    </source>
</evidence>
<name>A0A507BBE8_9PEZI</name>
<reference evidence="4 5" key="1">
    <citation type="submission" date="2019-06" db="EMBL/GenBank/DDBJ databases">
        <title>Draft genome sequence of the filamentous fungus Phialemoniopsis curvata isolated from diesel fuel.</title>
        <authorList>
            <person name="Varaljay V.A."/>
            <person name="Lyon W.J."/>
            <person name="Crouch A.L."/>
            <person name="Drake C.E."/>
            <person name="Hollomon J.M."/>
            <person name="Nadeau L.J."/>
            <person name="Nunn H.S."/>
            <person name="Stevenson B.S."/>
            <person name="Bojanowski C.L."/>
            <person name="Crookes-Goodson W.J."/>
        </authorList>
    </citation>
    <scope>NUCLEOTIDE SEQUENCE [LARGE SCALE GENOMIC DNA]</scope>
    <source>
        <strain evidence="4 5">D216</strain>
    </source>
</reference>
<comment type="caution">
    <text evidence="4">The sequence shown here is derived from an EMBL/GenBank/DDBJ whole genome shotgun (WGS) entry which is preliminary data.</text>
</comment>